<dbReference type="PANTHER" id="PTHR10073">
    <property type="entry name" value="DNA MISMATCH REPAIR PROTEIN MLH, PMS, MUTL"/>
    <property type="match status" value="1"/>
</dbReference>
<dbReference type="AlphaFoldDB" id="A0A699X6A3"/>
<dbReference type="GO" id="GO:0140664">
    <property type="term" value="F:ATP-dependent DNA damage sensor activity"/>
    <property type="evidence" value="ECO:0007669"/>
    <property type="project" value="InterPro"/>
</dbReference>
<comment type="similarity">
    <text evidence="1">Belongs to the DNA mismatch repair MutL/HexB family.</text>
</comment>
<evidence type="ECO:0000313" key="2">
    <source>
        <dbReference type="EMBL" id="GFD55632.1"/>
    </source>
</evidence>
<dbReference type="EMBL" id="BKCJ011819931">
    <property type="protein sequence ID" value="GFD55632.1"/>
    <property type="molecule type" value="Genomic_DNA"/>
</dbReference>
<dbReference type="SUPFAM" id="SSF55874">
    <property type="entry name" value="ATPase domain of HSP90 chaperone/DNA topoisomerase II/histidine kinase"/>
    <property type="match status" value="1"/>
</dbReference>
<protein>
    <submittedName>
        <fullName evidence="2">DNA mismatch repair protein MLH1</fullName>
    </submittedName>
</protein>
<gene>
    <name evidence="2" type="ORF">Tci_927601</name>
</gene>
<accession>A0A699X6A3</accession>
<dbReference type="GO" id="GO:0032300">
    <property type="term" value="C:mismatch repair complex"/>
    <property type="evidence" value="ECO:0007669"/>
    <property type="project" value="InterPro"/>
</dbReference>
<dbReference type="PANTHER" id="PTHR10073:SF12">
    <property type="entry name" value="DNA MISMATCH REPAIR PROTEIN MLH1"/>
    <property type="match status" value="1"/>
</dbReference>
<reference evidence="2" key="1">
    <citation type="journal article" date="2019" name="Sci. Rep.">
        <title>Draft genome of Tanacetum cinerariifolium, the natural source of mosquito coil.</title>
        <authorList>
            <person name="Yamashiro T."/>
            <person name="Shiraishi A."/>
            <person name="Satake H."/>
            <person name="Nakayama K."/>
        </authorList>
    </citation>
    <scope>NUCLEOTIDE SEQUENCE</scope>
</reference>
<dbReference type="Gene3D" id="3.30.565.10">
    <property type="entry name" value="Histidine kinase-like ATPase, C-terminal domain"/>
    <property type="match status" value="1"/>
</dbReference>
<name>A0A699X6A3_TANCI</name>
<dbReference type="Pfam" id="PF13589">
    <property type="entry name" value="HATPase_c_3"/>
    <property type="match status" value="1"/>
</dbReference>
<proteinExistence type="inferred from homology"/>
<sequence>MTDAARIELLSPRLANQIAAGEVVERPASVIKELLENSLDSGARRIDVDVEQGGVKLLRVRDDGSGISADDLPLALARHATSKIRDLEDLE</sequence>
<dbReference type="GO" id="GO:0006298">
    <property type="term" value="P:mismatch repair"/>
    <property type="evidence" value="ECO:0007669"/>
    <property type="project" value="InterPro"/>
</dbReference>
<evidence type="ECO:0000256" key="1">
    <source>
        <dbReference type="ARBA" id="ARBA00006082"/>
    </source>
</evidence>
<feature type="non-terminal residue" evidence="2">
    <location>
        <position position="91"/>
    </location>
</feature>
<comment type="caution">
    <text evidence="2">The sequence shown here is derived from an EMBL/GenBank/DDBJ whole genome shotgun (WGS) entry which is preliminary data.</text>
</comment>
<organism evidence="2">
    <name type="scientific">Tanacetum cinerariifolium</name>
    <name type="common">Dalmatian daisy</name>
    <name type="synonym">Chrysanthemum cinerariifolium</name>
    <dbReference type="NCBI Taxonomy" id="118510"/>
    <lineage>
        <taxon>Eukaryota</taxon>
        <taxon>Viridiplantae</taxon>
        <taxon>Streptophyta</taxon>
        <taxon>Embryophyta</taxon>
        <taxon>Tracheophyta</taxon>
        <taxon>Spermatophyta</taxon>
        <taxon>Magnoliopsida</taxon>
        <taxon>eudicotyledons</taxon>
        <taxon>Gunneridae</taxon>
        <taxon>Pentapetalae</taxon>
        <taxon>asterids</taxon>
        <taxon>campanulids</taxon>
        <taxon>Asterales</taxon>
        <taxon>Asteraceae</taxon>
        <taxon>Asteroideae</taxon>
        <taxon>Anthemideae</taxon>
        <taxon>Anthemidinae</taxon>
        <taxon>Tanacetum</taxon>
    </lineage>
</organism>
<dbReference type="InterPro" id="IPR038973">
    <property type="entry name" value="MutL/Mlh/Pms-like"/>
</dbReference>
<dbReference type="GO" id="GO:0016887">
    <property type="term" value="F:ATP hydrolysis activity"/>
    <property type="evidence" value="ECO:0007669"/>
    <property type="project" value="InterPro"/>
</dbReference>
<dbReference type="InterPro" id="IPR036890">
    <property type="entry name" value="HATPase_C_sf"/>
</dbReference>